<name>A0A974CWU7_XENLA</name>
<protein>
    <submittedName>
        <fullName evidence="1">Uncharacterized protein</fullName>
    </submittedName>
</protein>
<accession>A0A974CWU7</accession>
<dbReference type="Proteomes" id="UP000694892">
    <property type="component" value="Chromosome 5L"/>
</dbReference>
<proteinExistence type="predicted"/>
<reference evidence="2" key="1">
    <citation type="journal article" date="2016" name="Nature">
        <title>Genome evolution in the allotetraploid frog Xenopus laevis.</title>
        <authorList>
            <person name="Session A.M."/>
            <person name="Uno Y."/>
            <person name="Kwon T."/>
            <person name="Chapman J.A."/>
            <person name="Toyoda A."/>
            <person name="Takahashi S."/>
            <person name="Fukui A."/>
            <person name="Hikosaka A."/>
            <person name="Suzuki A."/>
            <person name="Kondo M."/>
            <person name="van Heeringen S.J."/>
            <person name="Quigley I."/>
            <person name="Heinz S."/>
            <person name="Ogino H."/>
            <person name="Ochi H."/>
            <person name="Hellsten U."/>
            <person name="Lyons J.B."/>
            <person name="Simakov O."/>
            <person name="Putnam N."/>
            <person name="Stites J."/>
            <person name="Kuroki Y."/>
            <person name="Tanaka T."/>
            <person name="Michiue T."/>
            <person name="Watanabe M."/>
            <person name="Bogdanovic O."/>
            <person name="Lister R."/>
            <person name="Georgiou G."/>
            <person name="Paranjpe S.S."/>
            <person name="van Kruijsbergen I."/>
            <person name="Shu S."/>
            <person name="Carlson J."/>
            <person name="Kinoshita T."/>
            <person name="Ohta Y."/>
            <person name="Mawaribuchi S."/>
            <person name="Jenkins J."/>
            <person name="Grimwood J."/>
            <person name="Schmutz J."/>
            <person name="Mitros T."/>
            <person name="Mozaffari S.V."/>
            <person name="Suzuki Y."/>
            <person name="Haramoto Y."/>
            <person name="Yamamoto T.S."/>
            <person name="Takagi C."/>
            <person name="Heald R."/>
            <person name="Miller K."/>
            <person name="Haudenschild C."/>
            <person name="Kitzman J."/>
            <person name="Nakayama T."/>
            <person name="Izutsu Y."/>
            <person name="Robert J."/>
            <person name="Fortriede J."/>
            <person name="Burns K."/>
            <person name="Lotay V."/>
            <person name="Karimi K."/>
            <person name="Yasuoka Y."/>
            <person name="Dichmann D.S."/>
            <person name="Flajnik M.F."/>
            <person name="Houston D.W."/>
            <person name="Shendure J."/>
            <person name="DuPasquier L."/>
            <person name="Vize P.D."/>
            <person name="Zorn A.M."/>
            <person name="Ito M."/>
            <person name="Marcotte E.M."/>
            <person name="Wallingford J.B."/>
            <person name="Ito Y."/>
            <person name="Asashima M."/>
            <person name="Ueno N."/>
            <person name="Matsuda Y."/>
            <person name="Veenstra G.J."/>
            <person name="Fujiyama A."/>
            <person name="Harland R.M."/>
            <person name="Taira M."/>
            <person name="Rokhsar D.S."/>
        </authorList>
    </citation>
    <scope>NUCLEOTIDE SEQUENCE [LARGE SCALE GENOMIC DNA]</scope>
    <source>
        <strain evidence="2">J</strain>
    </source>
</reference>
<dbReference type="AlphaFoldDB" id="A0A974CWU7"/>
<sequence>MRKKGAKALGRQQIRLVYGRWAAEARMAVPTDRAKKVTKGKFAKYQHSKRDSSGVEMESSSRAGVEIESGVGVERVAEYVLEDSMALNKAIMSGAEKVVGANMAVTGGENCVLLEVQTRKTGLLNAVENTVVEYDKIISALNKLKCMETEQAALTTVRPFDQDLEEVDVEIGAILDFIEPWKELYHNKKKICGKESGEVVAFIAADVFAMLSITDIEFDLRFTLSQGLKEFWRRYNLTQNIKE</sequence>
<dbReference type="EMBL" id="CM004474">
    <property type="protein sequence ID" value="OCT81459.1"/>
    <property type="molecule type" value="Genomic_DNA"/>
</dbReference>
<organism evidence="1 2">
    <name type="scientific">Xenopus laevis</name>
    <name type="common">African clawed frog</name>
    <dbReference type="NCBI Taxonomy" id="8355"/>
    <lineage>
        <taxon>Eukaryota</taxon>
        <taxon>Metazoa</taxon>
        <taxon>Chordata</taxon>
        <taxon>Craniata</taxon>
        <taxon>Vertebrata</taxon>
        <taxon>Euteleostomi</taxon>
        <taxon>Amphibia</taxon>
        <taxon>Batrachia</taxon>
        <taxon>Anura</taxon>
        <taxon>Pipoidea</taxon>
        <taxon>Pipidae</taxon>
        <taxon>Xenopodinae</taxon>
        <taxon>Xenopus</taxon>
        <taxon>Xenopus</taxon>
    </lineage>
</organism>
<gene>
    <name evidence="1" type="ORF">XELAEV_18028280mg</name>
</gene>
<evidence type="ECO:0000313" key="1">
    <source>
        <dbReference type="EMBL" id="OCT81459.1"/>
    </source>
</evidence>
<evidence type="ECO:0000313" key="2">
    <source>
        <dbReference type="Proteomes" id="UP000694892"/>
    </source>
</evidence>